<protein>
    <submittedName>
        <fullName evidence="10">HlyD family type I secretion periplasmic adaptor subunit</fullName>
    </submittedName>
</protein>
<dbReference type="PANTHER" id="PTHR30386:SF26">
    <property type="entry name" value="TRANSPORT PROTEIN COMB"/>
    <property type="match status" value="1"/>
</dbReference>
<evidence type="ECO:0000256" key="6">
    <source>
        <dbReference type="SAM" id="Coils"/>
    </source>
</evidence>
<dbReference type="InterPro" id="IPR058982">
    <property type="entry name" value="Beta-barrel_AprE"/>
</dbReference>
<feature type="domain" description="Multidrug resistance protein MdtA-like alpha-helical hairpin" evidence="8">
    <location>
        <begin position="199"/>
        <end position="259"/>
    </location>
</feature>
<keyword evidence="3 7" id="KW-0812">Transmembrane</keyword>
<dbReference type="STRING" id="211165.GCA_000317285_02021"/>
<evidence type="ECO:0000256" key="5">
    <source>
        <dbReference type="ARBA" id="ARBA00023136"/>
    </source>
</evidence>
<name>A0A433MXS1_CHLFR</name>
<dbReference type="PANTHER" id="PTHR30386">
    <property type="entry name" value="MEMBRANE FUSION SUBUNIT OF EMRAB-TOLC MULTIDRUG EFFLUX PUMP"/>
    <property type="match status" value="1"/>
</dbReference>
<keyword evidence="5 7" id="KW-0472">Membrane</keyword>
<dbReference type="InterPro" id="IPR050739">
    <property type="entry name" value="MFP"/>
</dbReference>
<keyword evidence="4 7" id="KW-1133">Transmembrane helix</keyword>
<dbReference type="GO" id="GO:0016020">
    <property type="term" value="C:membrane"/>
    <property type="evidence" value="ECO:0007669"/>
    <property type="project" value="UniProtKB-SubCell"/>
</dbReference>
<sequence>MTNIYYPNQPSVLNPDQLQLPPVQGDEFLPRIGFWAIIGGLFMVGTFGAAVSVSAVLNYNVAVKVPATIRFAGELRLIQSAIEGSVDKIEVGENQIVEQGEAIARLNDSELQIKKSQLQESIRQMWLQLDRVDAQIGSLDAQLVAQSHFLKRTLASAQADLANSQRNYRDLQVTTEADLAEAEVALKVATAQWRRLHQENELEATLHEAEANLKIAKTQRDRLKQILASGAISQNLFEEKEQAVKAAEAKLSQTKASVKKLFEEKEQAVEIAKARLTKAKTSLNPSNAIVVVAMERIGLEWAKGQATLAALNKERENLIEGRIELQKHLGQIQKELIQIETNLKQTIIRAPIAGTLLQLKLRNPEQVVQPGEAIAYIAPINTPLLIEAQVPAQDIDNVKPGQKVKMQVSACPYTDFGTLQGTVKTVAPDALPSTSTKNDVPATPTAYKVTIQPQTNFVGDAKRQCLLQAGMEGRADIISRQETVLKFLLRKTRLMVDL</sequence>
<reference evidence="10 11" key="1">
    <citation type="journal article" date="2019" name="Genome Biol. Evol.">
        <title>Day and night: Metabolic profiles and evolutionary relationships of six axenic non-marine cyanobacteria.</title>
        <authorList>
            <person name="Will S.E."/>
            <person name="Henke P."/>
            <person name="Boedeker C."/>
            <person name="Huang S."/>
            <person name="Brinkmann H."/>
            <person name="Rohde M."/>
            <person name="Jarek M."/>
            <person name="Friedl T."/>
            <person name="Seufert S."/>
            <person name="Schumacher M."/>
            <person name="Overmann J."/>
            <person name="Neumann-Schaal M."/>
            <person name="Petersen J."/>
        </authorList>
    </citation>
    <scope>NUCLEOTIDE SEQUENCE [LARGE SCALE GENOMIC DNA]</scope>
    <source>
        <strain evidence="10 11">PCC 6912</strain>
    </source>
</reference>
<dbReference type="RefSeq" id="WP_016877015.1">
    <property type="nucleotide sequence ID" value="NZ_AJLN01000062.1"/>
</dbReference>
<organism evidence="10 11">
    <name type="scientific">Chlorogloeopsis fritschii PCC 6912</name>
    <dbReference type="NCBI Taxonomy" id="211165"/>
    <lineage>
        <taxon>Bacteria</taxon>
        <taxon>Bacillati</taxon>
        <taxon>Cyanobacteriota</taxon>
        <taxon>Cyanophyceae</taxon>
        <taxon>Nostocales</taxon>
        <taxon>Chlorogloeopsidaceae</taxon>
        <taxon>Chlorogloeopsis</taxon>
    </lineage>
</organism>
<dbReference type="Pfam" id="PF26002">
    <property type="entry name" value="Beta-barrel_AprE"/>
    <property type="match status" value="1"/>
</dbReference>
<evidence type="ECO:0000313" key="11">
    <source>
        <dbReference type="Proteomes" id="UP000268857"/>
    </source>
</evidence>
<feature type="domain" description="AprE-like beta-barrel" evidence="9">
    <location>
        <begin position="384"/>
        <end position="478"/>
    </location>
</feature>
<dbReference type="Pfam" id="PF25876">
    <property type="entry name" value="HH_MFP_RND"/>
    <property type="match status" value="1"/>
</dbReference>
<evidence type="ECO:0000256" key="3">
    <source>
        <dbReference type="ARBA" id="ARBA00022692"/>
    </source>
</evidence>
<evidence type="ECO:0000256" key="7">
    <source>
        <dbReference type="SAM" id="Phobius"/>
    </source>
</evidence>
<proteinExistence type="inferred from homology"/>
<evidence type="ECO:0000313" key="10">
    <source>
        <dbReference type="EMBL" id="RUR73041.1"/>
    </source>
</evidence>
<evidence type="ECO:0000256" key="2">
    <source>
        <dbReference type="ARBA" id="ARBA00009477"/>
    </source>
</evidence>
<dbReference type="OrthoDB" id="424142at2"/>
<feature type="transmembrane region" description="Helical" evidence="7">
    <location>
        <begin position="32"/>
        <end position="57"/>
    </location>
</feature>
<keyword evidence="6" id="KW-0175">Coiled coil</keyword>
<keyword evidence="11" id="KW-1185">Reference proteome</keyword>
<feature type="coiled-coil region" evidence="6">
    <location>
        <begin position="199"/>
        <end position="264"/>
    </location>
</feature>
<gene>
    <name evidence="10" type="ORF">PCC6912_58880</name>
</gene>
<evidence type="ECO:0000259" key="9">
    <source>
        <dbReference type="Pfam" id="PF26002"/>
    </source>
</evidence>
<comment type="caution">
    <text evidence="10">The sequence shown here is derived from an EMBL/GenBank/DDBJ whole genome shotgun (WGS) entry which is preliminary data.</text>
</comment>
<dbReference type="AlphaFoldDB" id="A0A433MXS1"/>
<dbReference type="InterPro" id="IPR058624">
    <property type="entry name" value="MdtA-like_HH"/>
</dbReference>
<evidence type="ECO:0000256" key="1">
    <source>
        <dbReference type="ARBA" id="ARBA00004167"/>
    </source>
</evidence>
<comment type="subcellular location">
    <subcellularLocation>
        <location evidence="1">Membrane</location>
        <topology evidence="1">Single-pass membrane protein</topology>
    </subcellularLocation>
</comment>
<evidence type="ECO:0000256" key="4">
    <source>
        <dbReference type="ARBA" id="ARBA00022989"/>
    </source>
</evidence>
<comment type="similarity">
    <text evidence="2">Belongs to the membrane fusion protein (MFP) (TC 8.A.1) family.</text>
</comment>
<evidence type="ECO:0000259" key="8">
    <source>
        <dbReference type="Pfam" id="PF25876"/>
    </source>
</evidence>
<dbReference type="Proteomes" id="UP000268857">
    <property type="component" value="Unassembled WGS sequence"/>
</dbReference>
<dbReference type="Gene3D" id="2.40.30.170">
    <property type="match status" value="1"/>
</dbReference>
<dbReference type="Gene3D" id="1.10.287.470">
    <property type="entry name" value="Helix hairpin bin"/>
    <property type="match status" value="1"/>
</dbReference>
<accession>A0A433MXS1</accession>
<dbReference type="SUPFAM" id="SSF111369">
    <property type="entry name" value="HlyD-like secretion proteins"/>
    <property type="match status" value="1"/>
</dbReference>
<dbReference type="EMBL" id="RSCJ01000039">
    <property type="protein sequence ID" value="RUR73041.1"/>
    <property type="molecule type" value="Genomic_DNA"/>
</dbReference>